<evidence type="ECO:0000313" key="2">
    <source>
        <dbReference type="Proteomes" id="UP000095282"/>
    </source>
</evidence>
<keyword evidence="1" id="KW-0472">Membrane</keyword>
<accession>A0A1I7TY29</accession>
<sequence>MISLVSFYMSTQVYLSLTYDEGSHRELSERYLLIFIPCFLGAFFIRVQALYSNRLSSCVLVLKSIAFL</sequence>
<evidence type="ECO:0000313" key="3">
    <source>
        <dbReference type="WBParaSite" id="Csp11.Scaffold629.g12945.t1"/>
    </source>
</evidence>
<keyword evidence="1" id="KW-1133">Transmembrane helix</keyword>
<protein>
    <submittedName>
        <fullName evidence="3">Ovule protein</fullName>
    </submittedName>
</protein>
<keyword evidence="1" id="KW-0812">Transmembrane</keyword>
<name>A0A1I7TY29_9PELO</name>
<proteinExistence type="predicted"/>
<reference evidence="3" key="1">
    <citation type="submission" date="2016-11" db="UniProtKB">
        <authorList>
            <consortium name="WormBaseParasite"/>
        </authorList>
    </citation>
    <scope>IDENTIFICATION</scope>
</reference>
<organism evidence="2 3">
    <name type="scientific">Caenorhabditis tropicalis</name>
    <dbReference type="NCBI Taxonomy" id="1561998"/>
    <lineage>
        <taxon>Eukaryota</taxon>
        <taxon>Metazoa</taxon>
        <taxon>Ecdysozoa</taxon>
        <taxon>Nematoda</taxon>
        <taxon>Chromadorea</taxon>
        <taxon>Rhabditida</taxon>
        <taxon>Rhabditina</taxon>
        <taxon>Rhabditomorpha</taxon>
        <taxon>Rhabditoidea</taxon>
        <taxon>Rhabditidae</taxon>
        <taxon>Peloderinae</taxon>
        <taxon>Caenorhabditis</taxon>
    </lineage>
</organism>
<feature type="transmembrane region" description="Helical" evidence="1">
    <location>
        <begin position="31"/>
        <end position="51"/>
    </location>
</feature>
<evidence type="ECO:0000256" key="1">
    <source>
        <dbReference type="SAM" id="Phobius"/>
    </source>
</evidence>
<dbReference type="AlphaFoldDB" id="A0A1I7TY29"/>
<dbReference type="WBParaSite" id="Csp11.Scaffold629.g12945.t1">
    <property type="protein sequence ID" value="Csp11.Scaffold629.g12945.t1"/>
    <property type="gene ID" value="Csp11.Scaffold629.g12945"/>
</dbReference>
<dbReference type="Proteomes" id="UP000095282">
    <property type="component" value="Unplaced"/>
</dbReference>
<keyword evidence="2" id="KW-1185">Reference proteome</keyword>